<dbReference type="SUPFAM" id="SSF53335">
    <property type="entry name" value="S-adenosyl-L-methionine-dependent methyltransferases"/>
    <property type="match status" value="1"/>
</dbReference>
<dbReference type="Pfam" id="PF00891">
    <property type="entry name" value="Methyltransf_2"/>
    <property type="match status" value="1"/>
</dbReference>
<dbReference type="Proteomes" id="UP000809587">
    <property type="component" value="Unassembled WGS sequence"/>
</dbReference>
<name>A0ABS2JGB5_9ACTN</name>
<proteinExistence type="predicted"/>
<gene>
    <name evidence="3" type="ORF">JQN84_23880</name>
</gene>
<evidence type="ECO:0000313" key="3">
    <source>
        <dbReference type="EMBL" id="MBM7085567.1"/>
    </source>
</evidence>
<comment type="caution">
    <text evidence="3">The sequence shown here is derived from an EMBL/GenBank/DDBJ whole genome shotgun (WGS) entry which is preliminary data.</text>
</comment>
<feature type="domain" description="O-methyltransferase C-terminal" evidence="2">
    <location>
        <begin position="81"/>
        <end position="122"/>
    </location>
</feature>
<evidence type="ECO:0000259" key="2">
    <source>
        <dbReference type="Pfam" id="PF00891"/>
    </source>
</evidence>
<accession>A0ABS2JGB5</accession>
<dbReference type="EMBL" id="JAFEUO010000007">
    <property type="protein sequence ID" value="MBM7085567.1"/>
    <property type="molecule type" value="Genomic_DNA"/>
</dbReference>
<dbReference type="Gene3D" id="3.40.50.150">
    <property type="entry name" value="Vaccinia Virus protein VP39"/>
    <property type="match status" value="1"/>
</dbReference>
<dbReference type="InterPro" id="IPR029063">
    <property type="entry name" value="SAM-dependent_MTases_sf"/>
</dbReference>
<dbReference type="InterPro" id="IPR001077">
    <property type="entry name" value="COMT_C"/>
</dbReference>
<keyword evidence="4" id="KW-1185">Reference proteome</keyword>
<evidence type="ECO:0000313" key="4">
    <source>
        <dbReference type="Proteomes" id="UP000809587"/>
    </source>
</evidence>
<evidence type="ECO:0000256" key="1">
    <source>
        <dbReference type="SAM" id="MobiDB-lite"/>
    </source>
</evidence>
<reference evidence="3 4" key="1">
    <citation type="submission" date="2021-02" db="EMBL/GenBank/DDBJ databases">
        <authorList>
            <person name="Lee D.-H."/>
        </authorList>
    </citation>
    <scope>NUCLEOTIDE SEQUENCE [LARGE SCALE GENOMIC DNA]</scope>
    <source>
        <strain evidence="3 4">MMS20-R2-29</strain>
    </source>
</reference>
<sequence>MVTIDELPLTLLVDQRDAPYTLPAAPPWIAESWSCSGQRTRLRLGNVRSKVAKSGLGPGGCAGPRPTRTFRVGRRSPLGDRPGNFFDEVPAGGDIHAFQYILHDWDDDRCVRILRDCRRARNTRTAGVVGTGHRPARGRRRPPGQEHRPGHPGLVHRPGANHGAVRRRGRPPADPGHRQTGAGLAVDHRRPAALSGRAMAGPWPAPSDPGG</sequence>
<organism evidence="3 4">
    <name type="scientific">Micromonospora humidisoli</name>
    <dbReference type="NCBI Taxonomy" id="2807622"/>
    <lineage>
        <taxon>Bacteria</taxon>
        <taxon>Bacillati</taxon>
        <taxon>Actinomycetota</taxon>
        <taxon>Actinomycetes</taxon>
        <taxon>Micromonosporales</taxon>
        <taxon>Micromonosporaceae</taxon>
        <taxon>Micromonospora</taxon>
    </lineage>
</organism>
<feature type="region of interest" description="Disordered" evidence="1">
    <location>
        <begin position="125"/>
        <end position="211"/>
    </location>
</feature>
<protein>
    <recommendedName>
        <fullName evidence="2">O-methyltransferase C-terminal domain-containing protein</fullName>
    </recommendedName>
</protein>
<feature type="region of interest" description="Disordered" evidence="1">
    <location>
        <begin position="53"/>
        <end position="83"/>
    </location>
</feature>